<dbReference type="EMBL" id="PYSW02000036">
    <property type="protein sequence ID" value="KAG2377755.1"/>
    <property type="molecule type" value="Genomic_DNA"/>
</dbReference>
<evidence type="ECO:0000313" key="4">
    <source>
        <dbReference type="Proteomes" id="UP000816034"/>
    </source>
</evidence>
<dbReference type="Proteomes" id="UP000816034">
    <property type="component" value="Unassembled WGS sequence"/>
</dbReference>
<dbReference type="GeneID" id="68101294"/>
<dbReference type="InterPro" id="IPR052945">
    <property type="entry name" value="Mitotic_Regulator"/>
</dbReference>
<dbReference type="PANTHER" id="PTHR43628">
    <property type="entry name" value="ACTIVATOR OF C KINASE PROTEIN 1-RELATED"/>
    <property type="match status" value="1"/>
</dbReference>
<evidence type="ECO:0000313" key="3">
    <source>
        <dbReference type="EMBL" id="KAG2377755.1"/>
    </source>
</evidence>
<reference evidence="3 4" key="1">
    <citation type="journal article" date="2018" name="BMC Genomics">
        <title>The genome of Naegleria lovaniensis, the basis for a comparative approach to unravel pathogenicity factors of the human pathogenic amoeba N. fowleri.</title>
        <authorList>
            <person name="Liechti N."/>
            <person name="Schurch N."/>
            <person name="Bruggmann R."/>
            <person name="Wittwer M."/>
        </authorList>
    </citation>
    <scope>NUCLEOTIDE SEQUENCE [LARGE SCALE GENOMIC DNA]</scope>
    <source>
        <strain evidence="3 4">ATCC 30569</strain>
    </source>
</reference>
<accession>A0AA88KFF4</accession>
<dbReference type="AlphaFoldDB" id="A0AA88KFF4"/>
<feature type="region of interest" description="Disordered" evidence="1">
    <location>
        <begin position="1"/>
        <end position="46"/>
    </location>
</feature>
<evidence type="ECO:0000256" key="1">
    <source>
        <dbReference type="SAM" id="MobiDB-lite"/>
    </source>
</evidence>
<dbReference type="InterPro" id="IPR011990">
    <property type="entry name" value="TPR-like_helical_dom_sf"/>
</dbReference>
<dbReference type="PANTHER" id="PTHR43628:SF1">
    <property type="entry name" value="CHITIN SYNTHASE REGULATORY FACTOR 2-RELATED"/>
    <property type="match status" value="1"/>
</dbReference>
<dbReference type="RefSeq" id="XP_044545017.1">
    <property type="nucleotide sequence ID" value="XM_044698961.1"/>
</dbReference>
<evidence type="ECO:0000313" key="2">
    <source>
        <dbReference type="EMBL" id="KAG2372909.1"/>
    </source>
</evidence>
<keyword evidence="4" id="KW-1185">Reference proteome</keyword>
<dbReference type="SMART" id="SM00671">
    <property type="entry name" value="SEL1"/>
    <property type="match status" value="7"/>
</dbReference>
<name>A0AA88KFF4_NAELO</name>
<reference evidence="3" key="2">
    <citation type="submission" date="2020-04" db="EMBL/GenBank/DDBJ databases">
        <authorList>
            <person name="Liechti N."/>
            <person name="Schuerch N."/>
            <person name="Bruggmann R."/>
            <person name="Wittwer M."/>
        </authorList>
    </citation>
    <scope>NUCLEOTIDE SEQUENCE</scope>
    <source>
        <strain evidence="3">ATCC 30569</strain>
    </source>
</reference>
<organism evidence="3 4">
    <name type="scientific">Naegleria lovaniensis</name>
    <name type="common">Amoeba</name>
    <dbReference type="NCBI Taxonomy" id="51637"/>
    <lineage>
        <taxon>Eukaryota</taxon>
        <taxon>Discoba</taxon>
        <taxon>Heterolobosea</taxon>
        <taxon>Tetramitia</taxon>
        <taxon>Eutetramitia</taxon>
        <taxon>Vahlkampfiidae</taxon>
        <taxon>Naegleria</taxon>
    </lineage>
</organism>
<dbReference type="EMBL" id="PYSW02000064">
    <property type="protein sequence ID" value="KAG2372909.1"/>
    <property type="molecule type" value="Genomic_DNA"/>
</dbReference>
<comment type="caution">
    <text evidence="3">The sequence shown here is derived from an EMBL/GenBank/DDBJ whole genome shotgun (WGS) entry which is preliminary data.</text>
</comment>
<dbReference type="SUPFAM" id="SSF81901">
    <property type="entry name" value="HCP-like"/>
    <property type="match status" value="2"/>
</dbReference>
<protein>
    <submittedName>
        <fullName evidence="3">Uncharacterized protein</fullName>
    </submittedName>
</protein>
<feature type="compositionally biased region" description="Basic and acidic residues" evidence="1">
    <location>
        <begin position="8"/>
        <end position="18"/>
    </location>
</feature>
<dbReference type="Gene3D" id="1.25.40.10">
    <property type="entry name" value="Tetratricopeptide repeat domain"/>
    <property type="match status" value="2"/>
</dbReference>
<gene>
    <name evidence="3" type="ORF">C9374_008840</name>
    <name evidence="2" type="ORF">C9374_013031</name>
</gene>
<sequence>MSQFVSSRTEDGKRKINDHSTSSAQQEDDHIKKRKVSDSDRSNMTTSVQFSQQQIYEYINQRNFEQALDLLMKWMNSDQATADDSGHIFEYLKKIHKFGFNNFSSVFRDLEDDQHQNDCKKLLLACMNCGRCGHAADFDKARLLFQSDSLKSHYLSQNMMGNLYFEGKGVPINYIKAKEYYELAAQQNYSSGVHNMGNMYYYGHGVAQDYMKAKECFELASQKALLEITCHNNYAFENHYSEAMCALGMLFQFGLGVDQSHEKAKECYEAAAKHHSAKAYYNLGVMNYLGHGVPIDMVKAREYYELAAAQNHSDAINEMGNLYFNGDDVVQSYEKAREYYERAVQLNNTEAMLTMAEMFEQGLGVTPNFEQAAKYYKMASDLNDPTAQYHLAVMYADGIGVPHNVTRAIYYFELAAAQSFFDAQEKSNELRLKRFCLNFSSAMLKNAEASISFSDVNIVALDELENE</sequence>
<feature type="compositionally biased region" description="Basic and acidic residues" evidence="1">
    <location>
        <begin position="27"/>
        <end position="41"/>
    </location>
</feature>
<dbReference type="InterPro" id="IPR006597">
    <property type="entry name" value="Sel1-like"/>
</dbReference>
<dbReference type="Pfam" id="PF08238">
    <property type="entry name" value="Sel1"/>
    <property type="match status" value="7"/>
</dbReference>
<proteinExistence type="predicted"/>